<gene>
    <name evidence="2" type="ORF">TTHERM_000277589</name>
</gene>
<sequence length="292" mass="35753">MLELNYRKHSIEEFVRSELNYSQIIIEATYKGHIIKELTSLGKFRMHTIKLIHKQVTIKEEFFHREFNMQIANGKFQNEYVSQMVQTQSYSKQDYVDQVFYHRRKQKIQYHYVKFKVLFDSHFDTHFEAQFEAQFQFEAHFKSHYHSKVWNYFKKLITLILVLFSVSQQVFHLDFSFQEPNSFFFYLISQSFSIFCCSSRQQNFQLQVHNLLQNFHLIFINSPYIIIYQQMPVLINQRFFILLKSTNLNLKSINLNFKLFFIFIRKPNTSVFFLFRMPLKFLCIYLKFLFLF</sequence>
<evidence type="ECO:0000313" key="3">
    <source>
        <dbReference type="Proteomes" id="UP000009168"/>
    </source>
</evidence>
<feature type="transmembrane region" description="Helical" evidence="1">
    <location>
        <begin position="271"/>
        <end position="290"/>
    </location>
</feature>
<dbReference type="InParanoid" id="W7XBR1"/>
<dbReference type="KEGG" id="tet:TTHERM_000277589"/>
<evidence type="ECO:0000256" key="1">
    <source>
        <dbReference type="SAM" id="Phobius"/>
    </source>
</evidence>
<dbReference type="GeneID" id="24438164"/>
<keyword evidence="1 2" id="KW-0812">Transmembrane</keyword>
<protein>
    <submittedName>
        <fullName evidence="2">Transmembrane protein, putative</fullName>
    </submittedName>
</protein>
<keyword evidence="1" id="KW-0472">Membrane</keyword>
<keyword evidence="1" id="KW-1133">Transmembrane helix</keyword>
<dbReference type="EMBL" id="GG662656">
    <property type="protein sequence ID" value="EWS73848.1"/>
    <property type="molecule type" value="Genomic_DNA"/>
</dbReference>
<evidence type="ECO:0000313" key="2">
    <source>
        <dbReference type="EMBL" id="EWS73848.1"/>
    </source>
</evidence>
<reference evidence="3" key="1">
    <citation type="journal article" date="2006" name="PLoS Biol.">
        <title>Macronuclear genome sequence of the ciliate Tetrahymena thermophila, a model eukaryote.</title>
        <authorList>
            <person name="Eisen J.A."/>
            <person name="Coyne R.S."/>
            <person name="Wu M."/>
            <person name="Wu D."/>
            <person name="Thiagarajan M."/>
            <person name="Wortman J.R."/>
            <person name="Badger J.H."/>
            <person name="Ren Q."/>
            <person name="Amedeo P."/>
            <person name="Jones K.M."/>
            <person name="Tallon L.J."/>
            <person name="Delcher A.L."/>
            <person name="Salzberg S.L."/>
            <person name="Silva J.C."/>
            <person name="Haas B.J."/>
            <person name="Majoros W.H."/>
            <person name="Farzad M."/>
            <person name="Carlton J.M."/>
            <person name="Smith R.K. Jr."/>
            <person name="Garg J."/>
            <person name="Pearlman R.E."/>
            <person name="Karrer K.M."/>
            <person name="Sun L."/>
            <person name="Manning G."/>
            <person name="Elde N.C."/>
            <person name="Turkewitz A.P."/>
            <person name="Asai D.J."/>
            <person name="Wilkes D.E."/>
            <person name="Wang Y."/>
            <person name="Cai H."/>
            <person name="Collins K."/>
            <person name="Stewart B.A."/>
            <person name="Lee S.R."/>
            <person name="Wilamowska K."/>
            <person name="Weinberg Z."/>
            <person name="Ruzzo W.L."/>
            <person name="Wloga D."/>
            <person name="Gaertig J."/>
            <person name="Frankel J."/>
            <person name="Tsao C.-C."/>
            <person name="Gorovsky M.A."/>
            <person name="Keeling P.J."/>
            <person name="Waller R.F."/>
            <person name="Patron N.J."/>
            <person name="Cherry J.M."/>
            <person name="Stover N.A."/>
            <person name="Krieger C.J."/>
            <person name="del Toro C."/>
            <person name="Ryder H.F."/>
            <person name="Williamson S.C."/>
            <person name="Barbeau R.A."/>
            <person name="Hamilton E.P."/>
            <person name="Orias E."/>
        </authorList>
    </citation>
    <scope>NUCLEOTIDE SEQUENCE [LARGE SCALE GENOMIC DNA]</scope>
    <source>
        <strain evidence="3">SB210</strain>
    </source>
</reference>
<name>W7XBR1_TETTS</name>
<organism evidence="2 3">
    <name type="scientific">Tetrahymena thermophila (strain SB210)</name>
    <dbReference type="NCBI Taxonomy" id="312017"/>
    <lineage>
        <taxon>Eukaryota</taxon>
        <taxon>Sar</taxon>
        <taxon>Alveolata</taxon>
        <taxon>Ciliophora</taxon>
        <taxon>Intramacronucleata</taxon>
        <taxon>Oligohymenophorea</taxon>
        <taxon>Hymenostomatida</taxon>
        <taxon>Tetrahymenina</taxon>
        <taxon>Tetrahymenidae</taxon>
        <taxon>Tetrahymena</taxon>
    </lineage>
</organism>
<dbReference type="Proteomes" id="UP000009168">
    <property type="component" value="Unassembled WGS sequence"/>
</dbReference>
<accession>W7XBR1</accession>
<dbReference type="AlphaFoldDB" id="W7XBR1"/>
<proteinExistence type="predicted"/>
<keyword evidence="3" id="KW-1185">Reference proteome</keyword>
<dbReference type="RefSeq" id="XP_012653595.1">
    <property type="nucleotide sequence ID" value="XM_012798141.1"/>
</dbReference>